<comment type="caution">
    <text evidence="1">The sequence shown here is derived from an EMBL/GenBank/DDBJ whole genome shotgun (WGS) entry which is preliminary data.</text>
</comment>
<proteinExistence type="predicted"/>
<name>A0A0G0Y4R9_9BACT</name>
<accession>A0A0G0Y4R9</accession>
<dbReference type="EMBL" id="LCCN01000015">
    <property type="protein sequence ID" value="KKS31677.1"/>
    <property type="molecule type" value="Genomic_DNA"/>
</dbReference>
<protein>
    <recommendedName>
        <fullName evidence="3">Plasmodium falciparum erythrocyte membrane protein-1 N-terminal segment domain-containing protein</fullName>
    </recommendedName>
</protein>
<dbReference type="AlphaFoldDB" id="A0A0G0Y4R9"/>
<dbReference type="Proteomes" id="UP000034160">
    <property type="component" value="Unassembled WGS sequence"/>
</dbReference>
<sequence>MSFFKNFLMKKLLKSKMKDIPEAEQEKMLSVIEKNPDFFQNIASEVQAKIKEGKDQMTATMEVMQKHQEELKKIMN</sequence>
<gene>
    <name evidence="1" type="ORF">UU93_C0015G0016</name>
</gene>
<reference evidence="1 2" key="1">
    <citation type="journal article" date="2015" name="Nature">
        <title>rRNA introns, odd ribosomes, and small enigmatic genomes across a large radiation of phyla.</title>
        <authorList>
            <person name="Brown C.T."/>
            <person name="Hug L.A."/>
            <person name="Thomas B.C."/>
            <person name="Sharon I."/>
            <person name="Castelle C.J."/>
            <person name="Singh A."/>
            <person name="Wilkins M.J."/>
            <person name="Williams K.H."/>
            <person name="Banfield J.F."/>
        </authorList>
    </citation>
    <scope>NUCLEOTIDE SEQUENCE [LARGE SCALE GENOMIC DNA]</scope>
</reference>
<organism evidence="1 2">
    <name type="scientific">Candidatus Amesbacteria bacterium GW2011_GWA2_42_12</name>
    <dbReference type="NCBI Taxonomy" id="1618356"/>
    <lineage>
        <taxon>Bacteria</taxon>
        <taxon>Candidatus Amesiibacteriota</taxon>
    </lineage>
</organism>
<evidence type="ECO:0000313" key="2">
    <source>
        <dbReference type="Proteomes" id="UP000034160"/>
    </source>
</evidence>
<evidence type="ECO:0000313" key="1">
    <source>
        <dbReference type="EMBL" id="KKS31677.1"/>
    </source>
</evidence>
<evidence type="ECO:0008006" key="3">
    <source>
        <dbReference type="Google" id="ProtNLM"/>
    </source>
</evidence>